<dbReference type="GO" id="GO:0009986">
    <property type="term" value="C:cell surface"/>
    <property type="evidence" value="ECO:0007669"/>
    <property type="project" value="TreeGrafter"/>
</dbReference>
<dbReference type="SMART" id="SM01242">
    <property type="entry name" value="Integrin_B_tail"/>
    <property type="match status" value="1"/>
</dbReference>
<dbReference type="GO" id="GO:0046872">
    <property type="term" value="F:metal ion binding"/>
    <property type="evidence" value="ECO:0007669"/>
    <property type="project" value="UniProtKB-KW"/>
</dbReference>
<keyword evidence="4" id="KW-0245">EGF-like domain</keyword>
<keyword evidence="14" id="KW-0472">Membrane</keyword>
<feature type="disulfide bond" evidence="17">
    <location>
        <begin position="593"/>
        <end position="598"/>
    </location>
</feature>
<evidence type="ECO:0000256" key="7">
    <source>
        <dbReference type="ARBA" id="ARBA00022729"/>
    </source>
</evidence>
<dbReference type="GO" id="GO:0007157">
    <property type="term" value="P:heterophilic cell-cell adhesion via plasma membrane cell adhesion molecules"/>
    <property type="evidence" value="ECO:0007669"/>
    <property type="project" value="UniProtKB-ARBA"/>
</dbReference>
<evidence type="ECO:0000256" key="11">
    <source>
        <dbReference type="ARBA" id="ARBA00022889"/>
    </source>
</evidence>
<dbReference type="PROSITE" id="PS52047">
    <property type="entry name" value="I_EGF_2"/>
    <property type="match status" value="2"/>
</dbReference>
<dbReference type="InterPro" id="IPR057243">
    <property type="entry name" value="Integrin_I-EGF_CS"/>
</dbReference>
<dbReference type="PRINTS" id="PR01186">
    <property type="entry name" value="INTEGRINB"/>
</dbReference>
<dbReference type="Pfam" id="PF17205">
    <property type="entry name" value="PSI_integrin"/>
    <property type="match status" value="1"/>
</dbReference>
<evidence type="ECO:0000259" key="21">
    <source>
        <dbReference type="SMART" id="SM00423"/>
    </source>
</evidence>
<evidence type="ECO:0000256" key="2">
    <source>
        <dbReference type="ARBA" id="ARBA00007449"/>
    </source>
</evidence>
<feature type="disulfide bond" evidence="17">
    <location>
        <begin position="692"/>
        <end position="722"/>
    </location>
</feature>
<feature type="disulfide bond" evidence="17">
    <location>
        <begin position="474"/>
        <end position="478"/>
    </location>
</feature>
<feature type="disulfide bond" evidence="17">
    <location>
        <begin position="555"/>
        <end position="570"/>
    </location>
</feature>
<dbReference type="Gene3D" id="2.10.25.10">
    <property type="entry name" value="Laminin"/>
    <property type="match status" value="4"/>
</dbReference>
<dbReference type="InterPro" id="IPR040622">
    <property type="entry name" value="EGF_integrin_1"/>
</dbReference>
<dbReference type="AlphaFoldDB" id="A0A6P7GKE2"/>
<feature type="signal peptide" evidence="19">
    <location>
        <begin position="1"/>
        <end position="25"/>
    </location>
</feature>
<feature type="disulfide bond" evidence="17">
    <location>
        <begin position="595"/>
        <end position="629"/>
    </location>
</feature>
<dbReference type="GO" id="GO:0007229">
    <property type="term" value="P:integrin-mediated signaling pathway"/>
    <property type="evidence" value="ECO:0007669"/>
    <property type="project" value="UniProtKB-KW"/>
</dbReference>
<feature type="domain" description="Integrin beta subunit VWA" evidence="20">
    <location>
        <begin position="42"/>
        <end position="476"/>
    </location>
</feature>
<feature type="disulfide bond" evidence="17">
    <location>
        <begin position="411"/>
        <end position="424"/>
    </location>
</feature>
<feature type="disulfide bond" evidence="17">
    <location>
        <begin position="658"/>
        <end position="661"/>
    </location>
</feature>
<name>A0A6P7GKE2_DIAVI</name>
<feature type="disulfide bond" evidence="17">
    <location>
        <begin position="611"/>
        <end position="618"/>
    </location>
</feature>
<dbReference type="InterPro" id="IPR033760">
    <property type="entry name" value="Integrin_beta_N"/>
</dbReference>
<dbReference type="PIRSF" id="PIRSF002512">
    <property type="entry name" value="Integrin_B"/>
    <property type="match status" value="1"/>
</dbReference>
<feature type="chain" id="PRO_5027664498" description="Integrin beta" evidence="19">
    <location>
        <begin position="26"/>
        <end position="776"/>
    </location>
</feature>
<keyword evidence="10" id="KW-0460">Magnesium</keyword>
<reference evidence="25" key="1">
    <citation type="submission" date="2025-04" db="UniProtKB">
        <authorList>
            <consortium name="RefSeq"/>
        </authorList>
    </citation>
    <scope>IDENTIFICATION</scope>
</reference>
<dbReference type="GO" id="GO:0008305">
    <property type="term" value="C:integrin complex"/>
    <property type="evidence" value="ECO:0007669"/>
    <property type="project" value="TreeGrafter"/>
</dbReference>
<feature type="disulfide bond" evidence="17">
    <location>
        <begin position="46"/>
        <end position="79"/>
    </location>
</feature>
<dbReference type="SMART" id="SM00187">
    <property type="entry name" value="INB"/>
    <property type="match status" value="1"/>
</dbReference>
<keyword evidence="3" id="KW-1003">Cell membrane</keyword>
<evidence type="ECO:0000259" key="20">
    <source>
        <dbReference type="SMART" id="SM00187"/>
    </source>
</evidence>
<evidence type="ECO:0000256" key="3">
    <source>
        <dbReference type="ARBA" id="ARBA00022475"/>
    </source>
</evidence>
<proteinExistence type="inferred from homology"/>
<keyword evidence="8" id="KW-0677">Repeat</keyword>
<keyword evidence="5 18" id="KW-0812">Transmembrane</keyword>
<dbReference type="InterPro" id="IPR002369">
    <property type="entry name" value="Integrin_bsu_VWA"/>
</dbReference>
<evidence type="ECO:0000256" key="12">
    <source>
        <dbReference type="ARBA" id="ARBA00022989"/>
    </source>
</evidence>
<feature type="disulfide bond" evidence="17">
    <location>
        <begin position="501"/>
        <end position="542"/>
    </location>
</feature>
<dbReference type="Gene3D" id="3.40.50.410">
    <property type="entry name" value="von Willebrand factor, type A domain"/>
    <property type="match status" value="1"/>
</dbReference>
<feature type="domain" description="Integrin beta subunit tail" evidence="22">
    <location>
        <begin position="665"/>
        <end position="750"/>
    </location>
</feature>
<dbReference type="InterPro" id="IPR032695">
    <property type="entry name" value="Integrin_dom_sf"/>
</dbReference>
<keyword evidence="12" id="KW-1133">Transmembrane helix</keyword>
<dbReference type="GO" id="GO:0016477">
    <property type="term" value="P:cell migration"/>
    <property type="evidence" value="ECO:0007669"/>
    <property type="project" value="TreeGrafter"/>
</dbReference>
<evidence type="ECO:0000313" key="24">
    <source>
        <dbReference type="Proteomes" id="UP001652700"/>
    </source>
</evidence>
<dbReference type="GO" id="GO:0005925">
    <property type="term" value="C:focal adhesion"/>
    <property type="evidence" value="ECO:0007669"/>
    <property type="project" value="TreeGrafter"/>
</dbReference>
<feature type="disulfide bond" evidence="17">
    <location>
        <begin position="55"/>
        <end position="66"/>
    </location>
</feature>
<dbReference type="InterPro" id="IPR036465">
    <property type="entry name" value="vWFA_dom_sf"/>
</dbReference>
<dbReference type="InterPro" id="IPR012896">
    <property type="entry name" value="Integrin_bsu_tail"/>
</dbReference>
<gene>
    <name evidence="25" type="primary">LOC114343739</name>
</gene>
<dbReference type="EnsemblMetazoa" id="XM_050648319.1">
    <property type="protein sequence ID" value="XP_050504276.1"/>
    <property type="gene ID" value="LOC114343739"/>
</dbReference>
<keyword evidence="7 19" id="KW-0732">Signal</keyword>
<evidence type="ECO:0000256" key="14">
    <source>
        <dbReference type="ARBA" id="ARBA00023136"/>
    </source>
</evidence>
<feature type="disulfide bond" evidence="17">
    <location>
        <begin position="444"/>
        <end position="714"/>
    </location>
</feature>
<sequence>MKVPTMKSYVRNSFLLLLIITSVIAQFASKFIISNRCAPKETCSECIQIPDCSWCFDPNFGNGPRCFDAEIQFPQHKKCPEEFVFFPENIQNVVTNLELTKARKWDTDGDETITEGVVGSYKTGGTRDQMVQVAPQRIRLKLRPGAVHTIAMKYTQAEDYPLDIYYLMGLSKSTSVNEKLLSLGETLATMKKLTSNLQVGFGTFSDKALMPHDNNLTENFLHSAPYGYKHVLRLSTDAELFSRTVKQANVSGNLMAPKGGFDAVLQALQCSDQIGWRQQARKLLVVATDANFHVAGDGKLGGIIKPNDGYCHLSHDGSYTQSSYQDYPSIEQINWSVKRNSINVIFAVTDNTVNTYEQIAKMIEGSSVGKMDGNSSNIISLIKEQYAKISSIVEMKDNSSNALNIKYLSKCLDSTGLLVYTNKCNNIKVGDVVTFTIDIKVLKCPKNPADYFQTIQIYPVGLYDRLIIDLEIICECHCEKPGNPYYQEHAPVCSRMGTYKCGICECNPGNFGKHCECIADDIYTNITANYCSPPNAPNELECSGRGQCVCNKCVCEARENENERIYGKYCECENFSCERHDGKLCSGPDHGICDCGVCHCKEEWSGPNCACAKSNATCYAPGVTDGKICSGHGTCECGVCHCDVTDEGRYSGKFCERCPTCPDRCAEFKDCVQCQQYKTGPLKIPEDCSAQCTKFTPISADVITVDEKNNEVICSYYDEDDCRFNYVYYFDDEQVRVRAQANRDCPQTFRKNVLDDLKNEEVQKKNLFDFGITLFH</sequence>
<dbReference type="RefSeq" id="XP_028150381.1">
    <property type="nucleotide sequence ID" value="XM_028294580.1"/>
</dbReference>
<protein>
    <recommendedName>
        <fullName evidence="18">Integrin beta</fullName>
    </recommendedName>
</protein>
<dbReference type="SUPFAM" id="SSF53300">
    <property type="entry name" value="vWA-like"/>
    <property type="match status" value="1"/>
</dbReference>
<dbReference type="SUPFAM" id="SSF103575">
    <property type="entry name" value="Plexin repeat"/>
    <property type="match status" value="1"/>
</dbReference>
<dbReference type="InterPro" id="IPR057073">
    <property type="entry name" value="EGF_integrin_2"/>
</dbReference>
<reference evidence="23" key="2">
    <citation type="submission" date="2025-05" db="UniProtKB">
        <authorList>
            <consortium name="EnsemblMetazoa"/>
        </authorList>
    </citation>
    <scope>IDENTIFICATION</scope>
</reference>
<dbReference type="FunFam" id="2.10.25.10:FF:000304">
    <property type="entry name" value="Integrin beta"/>
    <property type="match status" value="1"/>
</dbReference>
<dbReference type="Pfam" id="PF00362">
    <property type="entry name" value="Integrin_beta"/>
    <property type="match status" value="1"/>
</dbReference>
<dbReference type="GO" id="GO:0005178">
    <property type="term" value="F:integrin binding"/>
    <property type="evidence" value="ECO:0007669"/>
    <property type="project" value="TreeGrafter"/>
</dbReference>
<feature type="disulfide bond" evidence="17">
    <location>
        <begin position="665"/>
        <end position="674"/>
    </location>
</feature>
<dbReference type="Pfam" id="PF23105">
    <property type="entry name" value="EGF_integrin"/>
    <property type="match status" value="2"/>
</dbReference>
<dbReference type="SUPFAM" id="SSF69687">
    <property type="entry name" value="Integrin beta tail domain"/>
    <property type="match status" value="1"/>
</dbReference>
<evidence type="ECO:0000256" key="8">
    <source>
        <dbReference type="ARBA" id="ARBA00022737"/>
    </source>
</evidence>
<dbReference type="Pfam" id="PF18372">
    <property type="entry name" value="I-EGF_1"/>
    <property type="match status" value="1"/>
</dbReference>
<dbReference type="KEGG" id="dvv:114343739"/>
<dbReference type="PANTHER" id="PTHR10082">
    <property type="entry name" value="INTEGRIN BETA SUBUNIT"/>
    <property type="match status" value="1"/>
</dbReference>
<feature type="disulfide bond" evidence="17">
    <location>
        <begin position="671"/>
        <end position="745"/>
    </location>
</feature>
<dbReference type="Gene3D" id="4.10.1240.30">
    <property type="match status" value="1"/>
</dbReference>
<comment type="subcellular location">
    <subcellularLocation>
        <location evidence="1 18">Cell membrane</location>
        <topology evidence="1 18">Single-pass type I membrane protein</topology>
    </subcellularLocation>
</comment>
<keyword evidence="15 17" id="KW-1015">Disulfide bond</keyword>
<dbReference type="Proteomes" id="UP001652700">
    <property type="component" value="Unplaced"/>
</dbReference>
<dbReference type="InterPro" id="IPR015812">
    <property type="entry name" value="Integrin_bsu"/>
</dbReference>
<dbReference type="FunFam" id="2.10.25.10:FF:000036">
    <property type="entry name" value="Integrin beta"/>
    <property type="match status" value="1"/>
</dbReference>
<comment type="similarity">
    <text evidence="2 18">Belongs to the integrin beta chain family.</text>
</comment>
<evidence type="ECO:0000256" key="19">
    <source>
        <dbReference type="SAM" id="SignalP"/>
    </source>
</evidence>
<evidence type="ECO:0000256" key="16">
    <source>
        <dbReference type="ARBA" id="ARBA00023180"/>
    </source>
</evidence>
<evidence type="ECO:0000256" key="10">
    <source>
        <dbReference type="ARBA" id="ARBA00022842"/>
    </source>
</evidence>
<keyword evidence="9" id="KW-0106">Calcium</keyword>
<feature type="disulfide bond" evidence="17">
    <location>
        <begin position="635"/>
        <end position="640"/>
    </location>
</feature>
<keyword evidence="11 18" id="KW-0130">Cell adhesion</keyword>
<dbReference type="GO" id="GO:0007160">
    <property type="term" value="P:cell-matrix adhesion"/>
    <property type="evidence" value="ECO:0007669"/>
    <property type="project" value="TreeGrafter"/>
</dbReference>
<dbReference type="GeneID" id="114343739"/>
<evidence type="ECO:0000256" key="6">
    <source>
        <dbReference type="ARBA" id="ARBA00022723"/>
    </source>
</evidence>
<evidence type="ECO:0000259" key="22">
    <source>
        <dbReference type="SMART" id="SM01242"/>
    </source>
</evidence>
<organism evidence="25">
    <name type="scientific">Diabrotica virgifera virgifera</name>
    <name type="common">western corn rootworm</name>
    <dbReference type="NCBI Taxonomy" id="50390"/>
    <lineage>
        <taxon>Eukaryota</taxon>
        <taxon>Metazoa</taxon>
        <taxon>Ecdysozoa</taxon>
        <taxon>Arthropoda</taxon>
        <taxon>Hexapoda</taxon>
        <taxon>Insecta</taxon>
        <taxon>Pterygota</taxon>
        <taxon>Neoptera</taxon>
        <taxon>Endopterygota</taxon>
        <taxon>Coleoptera</taxon>
        <taxon>Polyphaga</taxon>
        <taxon>Cucujiformia</taxon>
        <taxon>Chrysomeloidea</taxon>
        <taxon>Chrysomelidae</taxon>
        <taxon>Galerucinae</taxon>
        <taxon>Diabroticina</taxon>
        <taxon>Diabroticites</taxon>
        <taxon>Diabrotica</taxon>
    </lineage>
</organism>
<dbReference type="Pfam" id="PF07965">
    <property type="entry name" value="Integrin_B_tail"/>
    <property type="match status" value="1"/>
</dbReference>
<evidence type="ECO:0000256" key="9">
    <source>
        <dbReference type="ARBA" id="ARBA00022837"/>
    </source>
</evidence>
<dbReference type="PANTHER" id="PTHR10082:SF60">
    <property type="entry name" value="INTEGRIN BETA-PS"/>
    <property type="match status" value="1"/>
</dbReference>
<evidence type="ECO:0000256" key="5">
    <source>
        <dbReference type="ARBA" id="ARBA00022692"/>
    </source>
</evidence>
<evidence type="ECO:0000313" key="23">
    <source>
        <dbReference type="EnsemblMetazoa" id="XP_050504276.1"/>
    </source>
</evidence>
<dbReference type="FunCoup" id="A0A6P7GKE2">
    <property type="interactions" value="284"/>
</dbReference>
<feature type="disulfide bond" evidence="17">
    <location>
        <begin position="270"/>
        <end position="311"/>
    </location>
</feature>
<feature type="disulfide bond" evidence="17">
    <location>
        <begin position="548"/>
        <end position="553"/>
    </location>
</feature>
<dbReference type="InterPro" id="IPR036349">
    <property type="entry name" value="Integrin_bsu_tail_dom_sf"/>
</dbReference>
<accession>A0A6P7GKE2</accession>
<keyword evidence="16" id="KW-0325">Glycoprotein</keyword>
<dbReference type="PROSITE" id="PS00243">
    <property type="entry name" value="I_EGF_1"/>
    <property type="match status" value="1"/>
</dbReference>
<evidence type="ECO:0000256" key="17">
    <source>
        <dbReference type="PIRSR" id="PIRSR002512-1"/>
    </source>
</evidence>
<evidence type="ECO:0000256" key="4">
    <source>
        <dbReference type="ARBA" id="ARBA00022536"/>
    </source>
</evidence>
<dbReference type="OrthoDB" id="410592at2759"/>
<feature type="disulfide bond" evidence="17">
    <location>
        <begin position="550"/>
        <end position="585"/>
    </location>
</feature>
<feature type="domain" description="PSI" evidence="21">
    <location>
        <begin position="36"/>
        <end position="80"/>
    </location>
</feature>
<feature type="disulfide bond" evidence="17">
    <location>
        <begin position="642"/>
        <end position="655"/>
    </location>
</feature>
<dbReference type="RefSeq" id="XP_050504276.1">
    <property type="nucleotide sequence ID" value="XM_050648319.1"/>
</dbReference>
<dbReference type="InParanoid" id="A0A6P7GKE2"/>
<dbReference type="SUPFAM" id="SSF57196">
    <property type="entry name" value="EGF/Laminin"/>
    <property type="match status" value="2"/>
</dbReference>
<feature type="disulfide bond" evidence="17">
    <location>
        <begin position="517"/>
        <end position="531"/>
    </location>
</feature>
<dbReference type="SUPFAM" id="SSF69179">
    <property type="entry name" value="Integrin domains"/>
    <property type="match status" value="1"/>
</dbReference>
<evidence type="ECO:0000256" key="1">
    <source>
        <dbReference type="ARBA" id="ARBA00004251"/>
    </source>
</evidence>
<feature type="disulfide bond" evidence="17">
    <location>
        <begin position="572"/>
        <end position="577"/>
    </location>
</feature>
<dbReference type="FunFam" id="3.40.50.410:FF:000002">
    <property type="entry name" value="Integrin beta"/>
    <property type="match status" value="1"/>
</dbReference>
<dbReference type="InterPro" id="IPR016201">
    <property type="entry name" value="PSI"/>
</dbReference>
<evidence type="ECO:0000256" key="15">
    <source>
        <dbReference type="ARBA" id="ARBA00023157"/>
    </source>
</evidence>
<feature type="disulfide bond" evidence="17">
    <location>
        <begin position="600"/>
        <end position="609"/>
    </location>
</feature>
<evidence type="ECO:0000256" key="13">
    <source>
        <dbReference type="ARBA" id="ARBA00023037"/>
    </source>
</evidence>
<feature type="disulfide bond" evidence="17">
    <location>
        <begin position="506"/>
        <end position="515"/>
    </location>
</feature>
<evidence type="ECO:0000313" key="25">
    <source>
        <dbReference type="RefSeq" id="XP_028150381.1"/>
    </source>
</evidence>
<feature type="disulfide bond" evidence="17">
    <location>
        <begin position="637"/>
        <end position="688"/>
    </location>
</feature>
<dbReference type="SMART" id="SM00423">
    <property type="entry name" value="PSI"/>
    <property type="match status" value="1"/>
</dbReference>
<dbReference type="Gene3D" id="2.60.40.1510">
    <property type="entry name" value="ntegrin, alpha v. Chain A, domain 3"/>
    <property type="match status" value="1"/>
</dbReference>
<evidence type="ECO:0000256" key="18">
    <source>
        <dbReference type="RuleBase" id="RU000633"/>
    </source>
</evidence>
<feature type="disulfide bond" evidence="17">
    <location>
        <begin position="43"/>
        <end position="52"/>
    </location>
</feature>
<keyword evidence="6" id="KW-0479">Metal-binding</keyword>
<keyword evidence="13 18" id="KW-0401">Integrin</keyword>
<keyword evidence="24" id="KW-1185">Reference proteome</keyword>
<dbReference type="GO" id="GO:0033627">
    <property type="term" value="P:cell adhesion mediated by integrin"/>
    <property type="evidence" value="ECO:0007669"/>
    <property type="project" value="TreeGrafter"/>
</dbReference>